<dbReference type="InterPro" id="IPR003593">
    <property type="entry name" value="AAA+_ATPase"/>
</dbReference>
<dbReference type="EMBL" id="AL445565">
    <property type="protein sequence ID" value="CAC13799.1"/>
    <property type="molecule type" value="Genomic_DNA"/>
</dbReference>
<feature type="transmembrane region" description="Helical" evidence="10">
    <location>
        <begin position="604"/>
        <end position="630"/>
    </location>
</feature>
<feature type="transmembrane region" description="Helical" evidence="10">
    <location>
        <begin position="557"/>
        <end position="579"/>
    </location>
</feature>
<organism evidence="13">
    <name type="scientific">Mycoplasmopsis pulmonis (strain UAB CTIP)</name>
    <name type="common">Mycoplasma pulmonis</name>
    <dbReference type="NCBI Taxonomy" id="272635"/>
    <lineage>
        <taxon>Bacteria</taxon>
        <taxon>Bacillati</taxon>
        <taxon>Mycoplasmatota</taxon>
        <taxon>Mycoplasmoidales</taxon>
        <taxon>Metamycoplasmataceae</taxon>
        <taxon>Mycoplasmopsis</taxon>
    </lineage>
</organism>
<evidence type="ECO:0000313" key="12">
    <source>
        <dbReference type="EMBL" id="CAC13799.1"/>
    </source>
</evidence>
<keyword evidence="2" id="KW-0813">Transport</keyword>
<dbReference type="GO" id="GO:0005524">
    <property type="term" value="F:ATP binding"/>
    <property type="evidence" value="ECO:0007669"/>
    <property type="project" value="UniProtKB-KW"/>
</dbReference>
<dbReference type="PANTHER" id="PTHR42781">
    <property type="entry name" value="SPERMIDINE/PUTRESCINE IMPORT ATP-BINDING PROTEIN POTA"/>
    <property type="match status" value="1"/>
</dbReference>
<evidence type="ECO:0000256" key="4">
    <source>
        <dbReference type="ARBA" id="ARBA00022692"/>
    </source>
</evidence>
<evidence type="ECO:0000256" key="5">
    <source>
        <dbReference type="ARBA" id="ARBA00022741"/>
    </source>
</evidence>
<dbReference type="KEGG" id="mpu:MYPU_6260"/>
<gene>
    <name evidence="12" type="ordered locus">MYPU_6260</name>
</gene>
<dbReference type="Pfam" id="PF02687">
    <property type="entry name" value="FtsX"/>
    <property type="match status" value="1"/>
</dbReference>
<keyword evidence="3" id="KW-1003">Cell membrane</keyword>
<dbReference type="InterPro" id="IPR027417">
    <property type="entry name" value="P-loop_NTPase"/>
</dbReference>
<dbReference type="eggNOG" id="COG1136">
    <property type="taxonomic scope" value="Bacteria"/>
</dbReference>
<evidence type="ECO:0000313" key="13">
    <source>
        <dbReference type="Proteomes" id="UP000000528"/>
    </source>
</evidence>
<name>Q98PU3_MYCPU</name>
<keyword evidence="4 10" id="KW-0812">Transmembrane</keyword>
<evidence type="ECO:0000256" key="7">
    <source>
        <dbReference type="ARBA" id="ARBA00022989"/>
    </source>
</evidence>
<evidence type="ECO:0000256" key="2">
    <source>
        <dbReference type="ARBA" id="ARBA00022448"/>
    </source>
</evidence>
<keyword evidence="7 10" id="KW-1133">Transmembrane helix</keyword>
<dbReference type="AlphaFoldDB" id="Q98PU3"/>
<dbReference type="InterPro" id="IPR003838">
    <property type="entry name" value="ABC3_permease_C"/>
</dbReference>
<feature type="transmembrane region" description="Helical" evidence="10">
    <location>
        <begin position="260"/>
        <end position="282"/>
    </location>
</feature>
<dbReference type="BioCyc" id="MPUL272635:G1GT6-636-MONOMER"/>
<dbReference type="SUPFAM" id="SSF52540">
    <property type="entry name" value="P-loop containing nucleoside triphosphate hydrolases"/>
    <property type="match status" value="1"/>
</dbReference>
<dbReference type="STRING" id="272635.gene:17577233"/>
<evidence type="ECO:0000256" key="8">
    <source>
        <dbReference type="ARBA" id="ARBA00023136"/>
    </source>
</evidence>
<dbReference type="InterPro" id="IPR050093">
    <property type="entry name" value="ABC_SmlMolc_Importer"/>
</dbReference>
<feature type="domain" description="ABC transporter" evidence="11">
    <location>
        <begin position="4"/>
        <end position="233"/>
    </location>
</feature>
<dbReference type="InterPro" id="IPR017871">
    <property type="entry name" value="ABC_transporter-like_CS"/>
</dbReference>
<dbReference type="GO" id="GO:0005886">
    <property type="term" value="C:plasma membrane"/>
    <property type="evidence" value="ECO:0007669"/>
    <property type="project" value="UniProtKB-SubCell"/>
</dbReference>
<dbReference type="PIR" id="B90590">
    <property type="entry name" value="B90590"/>
</dbReference>
<evidence type="ECO:0000259" key="11">
    <source>
        <dbReference type="PROSITE" id="PS50893"/>
    </source>
</evidence>
<dbReference type="PROSITE" id="PS00211">
    <property type="entry name" value="ABC_TRANSPORTER_1"/>
    <property type="match status" value="1"/>
</dbReference>
<reference evidence="12 13" key="1">
    <citation type="journal article" date="2001" name="Nucleic Acids Res.">
        <title>The complete genome sequence of the murine respiratory pathogen Mycoplasma pulmonis.</title>
        <authorList>
            <person name="Chambaud I."/>
            <person name="Heilig R."/>
            <person name="Ferris S."/>
            <person name="Barbe V."/>
            <person name="Samson D."/>
            <person name="Galisson F."/>
            <person name="Moszer I."/>
            <person name="Dybvig K."/>
            <person name="Wroblewski H."/>
            <person name="Viari A."/>
            <person name="Rocha E.P.C."/>
            <person name="Blanchard A."/>
        </authorList>
    </citation>
    <scope>NUCLEOTIDE SEQUENCE [LARGE SCALE GENOMIC DNA]</scope>
    <source>
        <strain evidence="12 13">UAB CTIP</strain>
    </source>
</reference>
<protein>
    <submittedName>
        <fullName evidence="12">ABC TRANSPORTER ATP-BINDING AND PERMEASE PROTEIN</fullName>
    </submittedName>
</protein>
<dbReference type="GO" id="GO:0016887">
    <property type="term" value="F:ATP hydrolysis activity"/>
    <property type="evidence" value="ECO:0007669"/>
    <property type="project" value="InterPro"/>
</dbReference>
<dbReference type="HOGENOM" id="CLU_026850_1_0_14"/>
<dbReference type="Proteomes" id="UP000000528">
    <property type="component" value="Chromosome"/>
</dbReference>
<feature type="transmembrane region" description="Helical" evidence="10">
    <location>
        <begin position="514"/>
        <end position="536"/>
    </location>
</feature>
<evidence type="ECO:0000256" key="10">
    <source>
        <dbReference type="SAM" id="Phobius"/>
    </source>
</evidence>
<comment type="subcellular location">
    <subcellularLocation>
        <location evidence="1">Cell inner membrane</location>
        <topology evidence="1">Multi-pass membrane protein</topology>
    </subcellularLocation>
</comment>
<comment type="similarity">
    <text evidence="9">Belongs to the ABC transporter superfamily. Macrolide exporter (TC 3.A.1.122) family.</text>
</comment>
<dbReference type="Pfam" id="PF00005">
    <property type="entry name" value="ABC_tran"/>
    <property type="match status" value="1"/>
</dbReference>
<accession>Q98PU3</accession>
<dbReference type="InterPro" id="IPR003439">
    <property type="entry name" value="ABC_transporter-like_ATP-bd"/>
</dbReference>
<evidence type="ECO:0000256" key="6">
    <source>
        <dbReference type="ARBA" id="ARBA00022840"/>
    </source>
</evidence>
<dbReference type="SMART" id="SM00382">
    <property type="entry name" value="AAA"/>
    <property type="match status" value="1"/>
</dbReference>
<keyword evidence="5" id="KW-0547">Nucleotide-binding</keyword>
<evidence type="ECO:0000256" key="9">
    <source>
        <dbReference type="ARBA" id="ARBA00038388"/>
    </source>
</evidence>
<dbReference type="PANTHER" id="PTHR42781:SF9">
    <property type="entry name" value="AMINO ACID ABC TRANSPORTER, ATP-BINDING PROTEIN-RELATED"/>
    <property type="match status" value="1"/>
</dbReference>
<evidence type="ECO:0000256" key="3">
    <source>
        <dbReference type="ARBA" id="ARBA00022475"/>
    </source>
</evidence>
<keyword evidence="13" id="KW-1185">Reference proteome</keyword>
<keyword evidence="6 12" id="KW-0067">ATP-binding</keyword>
<proteinExistence type="inferred from homology"/>
<evidence type="ECO:0000256" key="1">
    <source>
        <dbReference type="ARBA" id="ARBA00004429"/>
    </source>
</evidence>
<dbReference type="PROSITE" id="PS50893">
    <property type="entry name" value="ABC_TRANSPORTER_2"/>
    <property type="match status" value="1"/>
</dbReference>
<sequence>MEMIQINNLNKNFKNRKLFNDFNLEIPENKLVFIVGPSGSGKTTLLHMISNITKVDSGKIIYNKNNESYSLQDNKTPIKVGIIFQNFNLLNNISSFDNVQIAHLINGTKAKKEYIDNYFDAFDLKNEKKILSRKLSVGQQQRISFLRALSLKSDILIADEPTGNLDSENKNKVFKELKKISKNKTVIVVSHDLESASKYADLIFHLKDGNLVDTEKFDDNIDDFQYDENLMNNNTNKTSIKYKFFVLPKLMLNDLRKNKINLILFLFSLVFSLIFLFFIFLFKISNKNLTLQNNSFLENDKVFITKKDNSFFTQEEINKFDKFPKEVNEVVKLNSLIKNNILFQYKNNIFPITEDVKNKFEQINFSTFFEKRIGWNQENIKVINKDFISNENGIIISQDLANSINYKQEENSNLSIIHLNSKIDLKVLGINNGKDLNSKVKTYINAMVFKNLLSQSSNSMKINEIVLYAKKVSEVEKLTNDLKEIDKNFFVTNNLNNITKIVNDNSKNINNLTILFFILISLMTFLIFLFYLKFVLNSKKKEMGILKILGASKKQIILYHLAHIFLIAILSLVGILILFEPSQLLFNYVLKVREFFSPSLNQKIAAIFAAWSIVNSIIIIIYLVASYKLLKIEVSKLFKF</sequence>
<dbReference type="Gene3D" id="3.40.50.300">
    <property type="entry name" value="P-loop containing nucleotide triphosphate hydrolases"/>
    <property type="match status" value="1"/>
</dbReference>
<keyword evidence="8 10" id="KW-0472">Membrane</keyword>